<proteinExistence type="predicted"/>
<organism evidence="4 5">
    <name type="scientific">Lishizhenia tianjinensis</name>
    <dbReference type="NCBI Taxonomy" id="477690"/>
    <lineage>
        <taxon>Bacteria</taxon>
        <taxon>Pseudomonadati</taxon>
        <taxon>Bacteroidota</taxon>
        <taxon>Flavobacteriia</taxon>
        <taxon>Flavobacteriales</taxon>
        <taxon>Crocinitomicaceae</taxon>
        <taxon>Lishizhenia</taxon>
    </lineage>
</organism>
<keyword evidence="5" id="KW-1185">Reference proteome</keyword>
<comment type="subcellular location">
    <subcellularLocation>
        <location evidence="1">Membrane</location>
        <topology evidence="1">Single-pass membrane protein</topology>
    </subcellularLocation>
</comment>
<keyword evidence="4" id="KW-0645">Protease</keyword>
<dbReference type="GO" id="GO:0008233">
    <property type="term" value="F:peptidase activity"/>
    <property type="evidence" value="ECO:0007669"/>
    <property type="project" value="UniProtKB-KW"/>
</dbReference>
<evidence type="ECO:0000313" key="4">
    <source>
        <dbReference type="EMBL" id="SFT38203.1"/>
    </source>
</evidence>
<gene>
    <name evidence="4" type="ORF">SAMN05216474_0237</name>
</gene>
<dbReference type="CDD" id="cd03407">
    <property type="entry name" value="SPFH_like_u4"/>
    <property type="match status" value="1"/>
</dbReference>
<evidence type="ECO:0000313" key="5">
    <source>
        <dbReference type="Proteomes" id="UP000236454"/>
    </source>
</evidence>
<dbReference type="STRING" id="477690.SAMN05216474_0237"/>
<protein>
    <submittedName>
        <fullName evidence="4">Regulator of protease activity HflC, stomatin/prohibitin superfamily</fullName>
    </submittedName>
</protein>
<keyword evidence="2" id="KW-1133">Transmembrane helix</keyword>
<keyword evidence="2" id="KW-0472">Membrane</keyword>
<accession>A0A1I6XJC5</accession>
<dbReference type="EMBL" id="FPAS01000001">
    <property type="protein sequence ID" value="SFT38203.1"/>
    <property type="molecule type" value="Genomic_DNA"/>
</dbReference>
<evidence type="ECO:0000256" key="1">
    <source>
        <dbReference type="ARBA" id="ARBA00004167"/>
    </source>
</evidence>
<dbReference type="AlphaFoldDB" id="A0A1I6XJC5"/>
<keyword evidence="2" id="KW-0812">Transmembrane</keyword>
<dbReference type="RefSeq" id="WP_090245424.1">
    <property type="nucleotide sequence ID" value="NZ_FPAS01000001.1"/>
</dbReference>
<dbReference type="GO" id="GO:0006508">
    <property type="term" value="P:proteolysis"/>
    <property type="evidence" value="ECO:0007669"/>
    <property type="project" value="UniProtKB-KW"/>
</dbReference>
<sequence>MQQTDLIFNAAIIAVIFGLIFKSIVIVKEQSSAVIERLGKFNKICPSGLHFIIPFIDRKVDIVNLRVQQLDVGVETKTMDDVFVNLKVSVQFKVTREKVKDAFYSLDNARGQIASYVFDDVRAEVPKLELDDVFAKKDDIAKAVRINIAEIMEEFGYTIIKTLITDIDPDHKVKESMNRINAAKRDKEAAMEVAAARKITIIAEAEAEAESKRLSGEGIARQRLEIVRGFKESVEDFQKTLKNVSHEEVMQFVLLTQYFDTINNVGSNSKNTSILIPHSPGAMQDFQNQIIQGTFIGEKLNEFTDPDEEKDKD</sequence>
<dbReference type="OrthoDB" id="9809197at2"/>
<dbReference type="SUPFAM" id="SSF117892">
    <property type="entry name" value="Band 7/SPFH domain"/>
    <property type="match status" value="1"/>
</dbReference>
<feature type="domain" description="Band 7" evidence="3">
    <location>
        <begin position="22"/>
        <end position="181"/>
    </location>
</feature>
<name>A0A1I6XJC5_9FLAO</name>
<keyword evidence="4" id="KW-0378">Hydrolase</keyword>
<evidence type="ECO:0000259" key="3">
    <source>
        <dbReference type="SMART" id="SM00244"/>
    </source>
</evidence>
<dbReference type="Pfam" id="PF01145">
    <property type="entry name" value="Band_7"/>
    <property type="match status" value="1"/>
</dbReference>
<dbReference type="Gene3D" id="3.30.479.30">
    <property type="entry name" value="Band 7 domain"/>
    <property type="match status" value="1"/>
</dbReference>
<dbReference type="GO" id="GO:0016020">
    <property type="term" value="C:membrane"/>
    <property type="evidence" value="ECO:0007669"/>
    <property type="project" value="UniProtKB-SubCell"/>
</dbReference>
<reference evidence="4 5" key="1">
    <citation type="submission" date="2016-10" db="EMBL/GenBank/DDBJ databases">
        <authorList>
            <person name="de Groot N.N."/>
        </authorList>
    </citation>
    <scope>NUCLEOTIDE SEQUENCE [LARGE SCALE GENOMIC DNA]</scope>
    <source>
        <strain evidence="4 5">CGMCC 1.7005</strain>
    </source>
</reference>
<dbReference type="PANTHER" id="PTHR43327">
    <property type="entry name" value="STOMATIN-LIKE PROTEIN 2, MITOCHONDRIAL"/>
    <property type="match status" value="1"/>
</dbReference>
<dbReference type="Proteomes" id="UP000236454">
    <property type="component" value="Unassembled WGS sequence"/>
</dbReference>
<dbReference type="InterPro" id="IPR050710">
    <property type="entry name" value="Band7/mec-2_domain"/>
</dbReference>
<feature type="transmembrane region" description="Helical" evidence="2">
    <location>
        <begin position="6"/>
        <end position="27"/>
    </location>
</feature>
<dbReference type="InterPro" id="IPR001107">
    <property type="entry name" value="Band_7"/>
</dbReference>
<dbReference type="SMART" id="SM00244">
    <property type="entry name" value="PHB"/>
    <property type="match status" value="1"/>
</dbReference>
<evidence type="ECO:0000256" key="2">
    <source>
        <dbReference type="SAM" id="Phobius"/>
    </source>
</evidence>
<dbReference type="PANTHER" id="PTHR43327:SF10">
    <property type="entry name" value="STOMATIN-LIKE PROTEIN 2, MITOCHONDRIAL"/>
    <property type="match status" value="1"/>
</dbReference>
<dbReference type="InterPro" id="IPR036013">
    <property type="entry name" value="Band_7/SPFH_dom_sf"/>
</dbReference>